<protein>
    <submittedName>
        <fullName evidence="1">Uncharacterized protein</fullName>
    </submittedName>
</protein>
<dbReference type="AlphaFoldDB" id="A0A6M3JZ65"/>
<sequence>MIDVKNYPFSGWRAEKKASVVGGPRLYYWLVLCSSGANSLFFTSGGQRDSLEAAFFIP</sequence>
<gene>
    <name evidence="1" type="ORF">MM415A02187_0003</name>
    <name evidence="2" type="ORF">MM415B04329_0007</name>
</gene>
<evidence type="ECO:0000313" key="1">
    <source>
        <dbReference type="EMBL" id="QJA73885.1"/>
    </source>
</evidence>
<dbReference type="EMBL" id="MT143127">
    <property type="protein sequence ID" value="QJA93171.1"/>
    <property type="molecule type" value="Genomic_DNA"/>
</dbReference>
<name>A0A6M3JZ65_9ZZZZ</name>
<reference evidence="1" key="1">
    <citation type="submission" date="2020-03" db="EMBL/GenBank/DDBJ databases">
        <title>The deep terrestrial virosphere.</title>
        <authorList>
            <person name="Holmfeldt K."/>
            <person name="Nilsson E."/>
            <person name="Simone D."/>
            <person name="Lopez-Fernandez M."/>
            <person name="Wu X."/>
            <person name="de Brujin I."/>
            <person name="Lundin D."/>
            <person name="Andersson A."/>
            <person name="Bertilsson S."/>
            <person name="Dopson M."/>
        </authorList>
    </citation>
    <scope>NUCLEOTIDE SEQUENCE</scope>
    <source>
        <strain evidence="1">MM415A02187</strain>
        <strain evidence="2">MM415B04329</strain>
    </source>
</reference>
<dbReference type="EMBL" id="MT142060">
    <property type="protein sequence ID" value="QJA73885.1"/>
    <property type="molecule type" value="Genomic_DNA"/>
</dbReference>
<proteinExistence type="predicted"/>
<organism evidence="1">
    <name type="scientific">viral metagenome</name>
    <dbReference type="NCBI Taxonomy" id="1070528"/>
    <lineage>
        <taxon>unclassified sequences</taxon>
        <taxon>metagenomes</taxon>
        <taxon>organismal metagenomes</taxon>
    </lineage>
</organism>
<accession>A0A6M3JZ65</accession>
<evidence type="ECO:0000313" key="2">
    <source>
        <dbReference type="EMBL" id="QJA93171.1"/>
    </source>
</evidence>